<evidence type="ECO:0000313" key="9">
    <source>
        <dbReference type="EMBL" id="PKY71288.1"/>
    </source>
</evidence>
<keyword evidence="2" id="KW-0732">Signal</keyword>
<gene>
    <name evidence="9" type="ORF">CYJ40_01040</name>
</gene>
<keyword evidence="5" id="KW-0676">Redox-active center</keyword>
<proteinExistence type="inferred from homology"/>
<evidence type="ECO:0000256" key="6">
    <source>
        <dbReference type="SAM" id="MobiDB-lite"/>
    </source>
</evidence>
<keyword evidence="3" id="KW-0560">Oxidoreductase</keyword>
<reference evidence="9 10" key="1">
    <citation type="submission" date="2017-12" db="EMBL/GenBank/DDBJ databases">
        <title>Phylogenetic diversity of female urinary microbiome.</title>
        <authorList>
            <person name="Thomas-White K."/>
            <person name="Wolfe A.J."/>
        </authorList>
    </citation>
    <scope>NUCLEOTIDE SEQUENCE [LARGE SCALE GENOMIC DNA]</scope>
    <source>
        <strain evidence="9 10">UMB0426</strain>
    </source>
</reference>
<feature type="domain" description="Thioredoxin" evidence="8">
    <location>
        <begin position="66"/>
        <end position="266"/>
    </location>
</feature>
<keyword evidence="7" id="KW-0812">Transmembrane</keyword>
<name>A0A2I1IJI9_9MICO</name>
<comment type="caution">
    <text evidence="9">The sequence shown here is derived from an EMBL/GenBank/DDBJ whole genome shotgun (WGS) entry which is preliminary data.</text>
</comment>
<dbReference type="InterPro" id="IPR036249">
    <property type="entry name" value="Thioredoxin-like_sf"/>
</dbReference>
<evidence type="ECO:0000256" key="3">
    <source>
        <dbReference type="ARBA" id="ARBA00023002"/>
    </source>
</evidence>
<keyword evidence="7" id="KW-1133">Transmembrane helix</keyword>
<feature type="region of interest" description="Disordered" evidence="6">
    <location>
        <begin position="41"/>
        <end position="93"/>
    </location>
</feature>
<evidence type="ECO:0000256" key="7">
    <source>
        <dbReference type="SAM" id="Phobius"/>
    </source>
</evidence>
<dbReference type="PANTHER" id="PTHR13887:SF14">
    <property type="entry name" value="DISULFIDE BOND FORMATION PROTEIN D"/>
    <property type="match status" value="1"/>
</dbReference>
<evidence type="ECO:0000256" key="1">
    <source>
        <dbReference type="ARBA" id="ARBA00005791"/>
    </source>
</evidence>
<dbReference type="InterPro" id="IPR013766">
    <property type="entry name" value="Thioredoxin_domain"/>
</dbReference>
<dbReference type="Proteomes" id="UP000242755">
    <property type="component" value="Unassembled WGS sequence"/>
</dbReference>
<dbReference type="GO" id="GO:0016491">
    <property type="term" value="F:oxidoreductase activity"/>
    <property type="evidence" value="ECO:0007669"/>
    <property type="project" value="UniProtKB-KW"/>
</dbReference>
<evidence type="ECO:0000256" key="2">
    <source>
        <dbReference type="ARBA" id="ARBA00022729"/>
    </source>
</evidence>
<evidence type="ECO:0000256" key="5">
    <source>
        <dbReference type="ARBA" id="ARBA00023284"/>
    </source>
</evidence>
<feature type="compositionally biased region" description="Low complexity" evidence="6">
    <location>
        <begin position="51"/>
        <end position="60"/>
    </location>
</feature>
<feature type="compositionally biased region" description="Acidic residues" evidence="6">
    <location>
        <begin position="64"/>
        <end position="73"/>
    </location>
</feature>
<dbReference type="PROSITE" id="PS51352">
    <property type="entry name" value="THIOREDOXIN_2"/>
    <property type="match status" value="1"/>
</dbReference>
<organism evidence="9 10">
    <name type="scientific">Brevibacterium ravenspurgense</name>
    <dbReference type="NCBI Taxonomy" id="479117"/>
    <lineage>
        <taxon>Bacteria</taxon>
        <taxon>Bacillati</taxon>
        <taxon>Actinomycetota</taxon>
        <taxon>Actinomycetes</taxon>
        <taxon>Micrococcales</taxon>
        <taxon>Brevibacteriaceae</taxon>
        <taxon>Brevibacterium</taxon>
    </lineage>
</organism>
<accession>A0A2I1IJI9</accession>
<comment type="similarity">
    <text evidence="1">Belongs to the thioredoxin family. DsbA subfamily.</text>
</comment>
<dbReference type="RefSeq" id="WP_101671773.1">
    <property type="nucleotide sequence ID" value="NZ_PKGO01000001.1"/>
</dbReference>
<dbReference type="AlphaFoldDB" id="A0A2I1IJI9"/>
<evidence type="ECO:0000313" key="10">
    <source>
        <dbReference type="Proteomes" id="UP000242755"/>
    </source>
</evidence>
<sequence length="271" mass="28913">MAENSPHSSKQGRSRTAYIIIAIIAVAAFIAVVALAQFTSGGTPSGDEQAQRSAPSASSADGDNAQEEGDSSEGAEAAAAGEEGEWVRRDADDSAAVGDVDAPVVITEWTDPRCPFCAHFHNNILPDLQKKYVDTGKVRFEFITVAFFGEQSAAAGAAMEAAGKQGKYSEYSDALYAAAPDKGHPDLPEDKLVEFAETTGVGDIEKFRKDMNDQALIDKVNDETAKAQQYYGIQAVPFFASSDGESALRGAQPVENFEEFIDEQLEKAEAQ</sequence>
<dbReference type="Pfam" id="PF13462">
    <property type="entry name" value="Thioredoxin_4"/>
    <property type="match status" value="1"/>
</dbReference>
<evidence type="ECO:0000259" key="8">
    <source>
        <dbReference type="PROSITE" id="PS51352"/>
    </source>
</evidence>
<evidence type="ECO:0000256" key="4">
    <source>
        <dbReference type="ARBA" id="ARBA00023157"/>
    </source>
</evidence>
<keyword evidence="7" id="KW-0472">Membrane</keyword>
<dbReference type="InterPro" id="IPR012336">
    <property type="entry name" value="Thioredoxin-like_fold"/>
</dbReference>
<feature type="transmembrane region" description="Helical" evidence="7">
    <location>
        <begin position="17"/>
        <end position="38"/>
    </location>
</feature>
<dbReference type="PANTHER" id="PTHR13887">
    <property type="entry name" value="GLUTATHIONE S-TRANSFERASE KAPPA"/>
    <property type="match status" value="1"/>
</dbReference>
<keyword evidence="4" id="KW-1015">Disulfide bond</keyword>
<protein>
    <submittedName>
        <fullName evidence="9">Disulfide bond formation protein</fullName>
    </submittedName>
</protein>
<dbReference type="Gene3D" id="3.40.30.10">
    <property type="entry name" value="Glutaredoxin"/>
    <property type="match status" value="1"/>
</dbReference>
<dbReference type="EMBL" id="PKGO01000001">
    <property type="protein sequence ID" value="PKY71288.1"/>
    <property type="molecule type" value="Genomic_DNA"/>
</dbReference>
<dbReference type="SUPFAM" id="SSF52833">
    <property type="entry name" value="Thioredoxin-like"/>
    <property type="match status" value="1"/>
</dbReference>
<dbReference type="STRING" id="1176165.GCA_001584405_01717"/>